<dbReference type="PROSITE" id="PS51184">
    <property type="entry name" value="JMJC"/>
    <property type="match status" value="1"/>
</dbReference>
<keyword evidence="2" id="KW-0539">Nucleus</keyword>
<dbReference type="SMART" id="SM00558">
    <property type="entry name" value="JmjC"/>
    <property type="match status" value="1"/>
</dbReference>
<dbReference type="PANTHER" id="PTHR10694:SF113">
    <property type="entry name" value="PROTEIN JUMONJI"/>
    <property type="match status" value="1"/>
</dbReference>
<dbReference type="PhylomeDB" id="A0A0G4FP99"/>
<dbReference type="Proteomes" id="UP000041254">
    <property type="component" value="Unassembled WGS sequence"/>
</dbReference>
<organism evidence="6 7">
    <name type="scientific">Vitrella brassicaformis (strain CCMP3155)</name>
    <dbReference type="NCBI Taxonomy" id="1169540"/>
    <lineage>
        <taxon>Eukaryota</taxon>
        <taxon>Sar</taxon>
        <taxon>Alveolata</taxon>
        <taxon>Colpodellida</taxon>
        <taxon>Vitrellaceae</taxon>
        <taxon>Vitrella</taxon>
    </lineage>
</organism>
<evidence type="ECO:0000313" key="7">
    <source>
        <dbReference type="Proteomes" id="UP000041254"/>
    </source>
</evidence>
<dbReference type="GO" id="GO:0000785">
    <property type="term" value="C:chromatin"/>
    <property type="evidence" value="ECO:0007669"/>
    <property type="project" value="TreeGrafter"/>
</dbReference>
<dbReference type="InterPro" id="IPR003349">
    <property type="entry name" value="JmjN"/>
</dbReference>
<feature type="compositionally biased region" description="Basic residues" evidence="3">
    <location>
        <begin position="694"/>
        <end position="709"/>
    </location>
</feature>
<dbReference type="GO" id="GO:0010468">
    <property type="term" value="P:regulation of gene expression"/>
    <property type="evidence" value="ECO:0007669"/>
    <property type="project" value="TreeGrafter"/>
</dbReference>
<evidence type="ECO:0000256" key="2">
    <source>
        <dbReference type="ARBA" id="ARBA00023242"/>
    </source>
</evidence>
<dbReference type="InParanoid" id="A0A0G4FP99"/>
<comment type="subcellular location">
    <subcellularLocation>
        <location evidence="1">Nucleus</location>
    </subcellularLocation>
</comment>
<dbReference type="OrthoDB" id="9547406at2759"/>
<dbReference type="PROSITE" id="PS51183">
    <property type="entry name" value="JMJN"/>
    <property type="match status" value="1"/>
</dbReference>
<dbReference type="EMBL" id="CDMY01000477">
    <property type="protein sequence ID" value="CEM16112.1"/>
    <property type="molecule type" value="Genomic_DNA"/>
</dbReference>
<dbReference type="SMART" id="SM00545">
    <property type="entry name" value="JmjN"/>
    <property type="match status" value="1"/>
</dbReference>
<dbReference type="SUPFAM" id="SSF51197">
    <property type="entry name" value="Clavaminate synthase-like"/>
    <property type="match status" value="1"/>
</dbReference>
<feature type="region of interest" description="Disordered" evidence="3">
    <location>
        <begin position="805"/>
        <end position="827"/>
    </location>
</feature>
<dbReference type="AlphaFoldDB" id="A0A0G4FP99"/>
<evidence type="ECO:0000256" key="3">
    <source>
        <dbReference type="SAM" id="MobiDB-lite"/>
    </source>
</evidence>
<dbReference type="PANTHER" id="PTHR10694">
    <property type="entry name" value="LYSINE-SPECIFIC DEMETHYLASE"/>
    <property type="match status" value="1"/>
</dbReference>
<dbReference type="VEuPathDB" id="CryptoDB:Vbra_681"/>
<protein>
    <recommendedName>
        <fullName evidence="8">JmjC domain-containing protein</fullName>
    </recommendedName>
</protein>
<evidence type="ECO:0000313" key="6">
    <source>
        <dbReference type="EMBL" id="CEM16112.1"/>
    </source>
</evidence>
<dbReference type="Pfam" id="PF02375">
    <property type="entry name" value="JmjN"/>
    <property type="match status" value="1"/>
</dbReference>
<feature type="region of interest" description="Disordered" evidence="3">
    <location>
        <begin position="488"/>
        <end position="515"/>
    </location>
</feature>
<feature type="compositionally biased region" description="Pro residues" evidence="3">
    <location>
        <begin position="605"/>
        <end position="616"/>
    </location>
</feature>
<evidence type="ECO:0008006" key="8">
    <source>
        <dbReference type="Google" id="ProtNLM"/>
    </source>
</evidence>
<dbReference type="STRING" id="1169540.A0A0G4FP99"/>
<feature type="compositionally biased region" description="Basic and acidic residues" evidence="3">
    <location>
        <begin position="808"/>
        <end position="821"/>
    </location>
</feature>
<dbReference type="GO" id="GO:0005634">
    <property type="term" value="C:nucleus"/>
    <property type="evidence" value="ECO:0007669"/>
    <property type="project" value="UniProtKB-SubCell"/>
</dbReference>
<sequence>MAQWMDFPYTSSCRRTRKPQSLYVPNENQEERHLRIALRKSTTEVGGEDTAQRDFSSILEEVPTIQPTVDEFRNPIELMERLAAIGEKFGVVKIRPPKGWKPPYSLDLYSSSSPMRFPIREQHLHKLQMGKAFTFPDRLWTFTEYQQMNEDFMASTFPDSQPSVDVIESEYWRIVETQPQPVTVCYAADLDVRTYGSGFPSPKSSSAAPHTAPATATAMEDTNGPEFDYASDSWNLLNLARSDGSLFQHFRYEDNDGAGDSGGDGKGVEIPGVTVPWQYFGMMFSTFCWHTEDNFFASINYQHWGAAKVWYVVPPSKATAMERLMKKSLVDTSKHKTAGQGSVGTVLHTLALQLSPSLLTSNKIPVYRIVQQANEFVVLWPRAFHAGLNTGLNCNEACNVAPPLWLKWGYEALISYRYYRPICVPHEQLVILAAIHYEGVPVDRLFLILDALIRLFHDEESMRRRSTLPQLPFTLSLAAYRQAIKKQQQQQQQKGDTESSQLPQEQSGEVEGDGKAGVAHMLHRMKQLALLRSPDCSNCQMACFTGCVMCPHTTDVVCLSCEKAHISNSAEKTVLYRFSLPCLRALVDLVSAPLKRHLDEQVKANPPPPPAPPLPSDGPDNSSDAMAIDPSPSNNGDGTSEAAVQESPSLCSSKRKRDDMDEGWNGNGDGDDASPADPLGGSTGTGGATSGKKATGKGRRGRGSKKGRKGLKDHAERASKERELFNVYQAAMKLPSLVDMIDFEAGKCPKRSGRTEVDTSTTVTTVGTVPRDVIISSLSEGVSAPADGPVTVPVDSEKWTRKYLTVTHKSEQEGERDDSSSKNKTAY</sequence>
<dbReference type="OMA" id="FGAVNYH"/>
<evidence type="ECO:0000259" key="4">
    <source>
        <dbReference type="PROSITE" id="PS51183"/>
    </source>
</evidence>
<dbReference type="InterPro" id="IPR003347">
    <property type="entry name" value="JmjC_dom"/>
</dbReference>
<dbReference type="GO" id="GO:0034647">
    <property type="term" value="F:histone H3K4me/H3K4me2/H3K4me3 demethylase activity"/>
    <property type="evidence" value="ECO:0007669"/>
    <property type="project" value="TreeGrafter"/>
</dbReference>
<dbReference type="Pfam" id="PF02373">
    <property type="entry name" value="JmjC"/>
    <property type="match status" value="1"/>
</dbReference>
<feature type="domain" description="JmjC" evidence="5">
    <location>
        <begin position="228"/>
        <end position="417"/>
    </location>
</feature>
<accession>A0A0G4FP99</accession>
<feature type="domain" description="JmjN" evidence="4">
    <location>
        <begin position="62"/>
        <end position="103"/>
    </location>
</feature>
<feature type="compositionally biased region" description="Basic and acidic residues" evidence="3">
    <location>
        <begin position="710"/>
        <end position="722"/>
    </location>
</feature>
<evidence type="ECO:0000256" key="1">
    <source>
        <dbReference type="ARBA" id="ARBA00004123"/>
    </source>
</evidence>
<feature type="compositionally biased region" description="Low complexity" evidence="3">
    <location>
        <begin position="200"/>
        <end position="218"/>
    </location>
</feature>
<name>A0A0G4FP99_VITBC</name>
<feature type="region of interest" description="Disordered" evidence="3">
    <location>
        <begin position="600"/>
        <end position="722"/>
    </location>
</feature>
<evidence type="ECO:0000259" key="5">
    <source>
        <dbReference type="PROSITE" id="PS51184"/>
    </source>
</evidence>
<reference evidence="6 7" key="1">
    <citation type="submission" date="2014-11" db="EMBL/GenBank/DDBJ databases">
        <authorList>
            <person name="Zhu J."/>
            <person name="Qi W."/>
            <person name="Song R."/>
        </authorList>
    </citation>
    <scope>NUCLEOTIDE SEQUENCE [LARGE SCALE GENOMIC DNA]</scope>
</reference>
<feature type="compositionally biased region" description="Polar residues" evidence="3">
    <location>
        <begin position="498"/>
        <end position="507"/>
    </location>
</feature>
<dbReference type="Gene3D" id="2.60.120.650">
    <property type="entry name" value="Cupin"/>
    <property type="match status" value="1"/>
</dbReference>
<gene>
    <name evidence="6" type="ORF">Vbra_681</name>
</gene>
<proteinExistence type="predicted"/>
<feature type="region of interest" description="Disordered" evidence="3">
    <location>
        <begin position="199"/>
        <end position="219"/>
    </location>
</feature>
<keyword evidence="7" id="KW-1185">Reference proteome</keyword>